<proteinExistence type="predicted"/>
<dbReference type="Proteomes" id="UP000276776">
    <property type="component" value="Unassembled WGS sequence"/>
</dbReference>
<sequence>MVSFDVSVPNPKCSKPESRVEYMDGVPVQCLYTACSPGFTCEYSKSRNRAQYICCSDTTDSVVGKVRMYPNSDIPLQCFSPTACHKYPETPNCVSSDLYGFNVCCSTTNCS</sequence>
<dbReference type="OMA" id="TPNCVYS"/>
<name>A0A0N5CT29_THECL</name>
<evidence type="ECO:0000313" key="1">
    <source>
        <dbReference type="EMBL" id="VDM99816.1"/>
    </source>
</evidence>
<dbReference type="EMBL" id="UYYF01001384">
    <property type="protein sequence ID" value="VDM99816.1"/>
    <property type="molecule type" value="Genomic_DNA"/>
</dbReference>
<keyword evidence="2" id="KW-1185">Reference proteome</keyword>
<dbReference type="OrthoDB" id="5861823at2759"/>
<evidence type="ECO:0000313" key="2">
    <source>
        <dbReference type="Proteomes" id="UP000276776"/>
    </source>
</evidence>
<organism evidence="3">
    <name type="scientific">Thelazia callipaeda</name>
    <name type="common">Oriental eyeworm</name>
    <name type="synonym">Parasitic nematode</name>
    <dbReference type="NCBI Taxonomy" id="103827"/>
    <lineage>
        <taxon>Eukaryota</taxon>
        <taxon>Metazoa</taxon>
        <taxon>Ecdysozoa</taxon>
        <taxon>Nematoda</taxon>
        <taxon>Chromadorea</taxon>
        <taxon>Rhabditida</taxon>
        <taxon>Spirurina</taxon>
        <taxon>Spiruromorpha</taxon>
        <taxon>Thelazioidea</taxon>
        <taxon>Thelaziidae</taxon>
        <taxon>Thelazia</taxon>
    </lineage>
</organism>
<accession>A0A0N5CT29</accession>
<reference evidence="1 2" key="2">
    <citation type="submission" date="2018-11" db="EMBL/GenBank/DDBJ databases">
        <authorList>
            <consortium name="Pathogen Informatics"/>
        </authorList>
    </citation>
    <scope>NUCLEOTIDE SEQUENCE [LARGE SCALE GENOMIC DNA]</scope>
</reference>
<dbReference type="WBParaSite" id="TCLT_0000338701-mRNA-1">
    <property type="protein sequence ID" value="TCLT_0000338701-mRNA-1"/>
    <property type="gene ID" value="TCLT_0000338701"/>
</dbReference>
<dbReference type="STRING" id="103827.A0A0N5CT29"/>
<reference evidence="3" key="1">
    <citation type="submission" date="2017-02" db="UniProtKB">
        <authorList>
            <consortium name="WormBaseParasite"/>
        </authorList>
    </citation>
    <scope>IDENTIFICATION</scope>
</reference>
<evidence type="ECO:0000313" key="3">
    <source>
        <dbReference type="WBParaSite" id="TCLT_0000338701-mRNA-1"/>
    </source>
</evidence>
<gene>
    <name evidence="1" type="ORF">TCLT_LOCUS3380</name>
</gene>
<protein>
    <submittedName>
        <fullName evidence="3">EB domain-containing protein</fullName>
    </submittedName>
</protein>
<dbReference type="AlphaFoldDB" id="A0A0N5CT29"/>